<comment type="subunit">
    <text evidence="7">The complex comprises the extracytoplasmic solute receptor protein and the two transmembrane proteins.</text>
</comment>
<comment type="similarity">
    <text evidence="7">Belongs to the TRAP transporter large permease family.</text>
</comment>
<evidence type="ECO:0000256" key="6">
    <source>
        <dbReference type="ARBA" id="ARBA00023136"/>
    </source>
</evidence>
<organism evidence="9 10">
    <name type="scientific">Bordetella genomosp. 7</name>
    <dbReference type="NCBI Taxonomy" id="1416805"/>
    <lineage>
        <taxon>Bacteria</taxon>
        <taxon>Pseudomonadati</taxon>
        <taxon>Pseudomonadota</taxon>
        <taxon>Betaproteobacteria</taxon>
        <taxon>Burkholderiales</taxon>
        <taxon>Alcaligenaceae</taxon>
        <taxon>Bordetella</taxon>
    </lineage>
</organism>
<sequence length="423" mass="44312">MTLGLSVLGLLVLLALGAHVGTAMGLMSSAMVMSVDGVPLTVVAQTAFKSINSYPLMAIPMFVLMGNLMMRGNIVALMIELIGSVVRCVRGGLALTVMLACVFFAAVSGSSVGSAAAIGAATVDGLKRENYPPRFSAALVAVGGTLGLMIPPSLGFILIGSIVGLPVDRLFVAGIVPGLMEAALLLLTTAWMTRRGGYGATTVKPDFAGFVKRLPRASGALSMPVLVLGSIYLGIFTPTEVSAVAAGYAALLCVVVYRTMNWRTVWQVSQESILQSTMIFMVVMGGSLIGFILARMGVSASLIGFMERMDMSAWQFLLLANAVLLLLGMFLDGVAMIVLTAPLLFPMATHLGVDPVHFAVIMVANVEIATLTPPIGLNLFVMSGIARIPVEQVARGVVPFYVTRLVSLALITFVPALSLVLLD</sequence>
<evidence type="ECO:0000256" key="2">
    <source>
        <dbReference type="ARBA" id="ARBA00022475"/>
    </source>
</evidence>
<keyword evidence="7" id="KW-0813">Transport</keyword>
<feature type="transmembrane region" description="Helical" evidence="7">
    <location>
        <begin position="272"/>
        <end position="295"/>
    </location>
</feature>
<evidence type="ECO:0000313" key="10">
    <source>
        <dbReference type="Proteomes" id="UP000216947"/>
    </source>
</evidence>
<feature type="transmembrane region" description="Helical" evidence="7">
    <location>
        <begin position="213"/>
        <end position="234"/>
    </location>
</feature>
<dbReference type="AlphaFoldDB" id="A0A261RIS9"/>
<keyword evidence="3 7" id="KW-0997">Cell inner membrane</keyword>
<comment type="function">
    <text evidence="7">Part of the tripartite ATP-independent periplasmic (TRAP) transport system.</text>
</comment>
<feature type="transmembrane region" description="Helical" evidence="7">
    <location>
        <begin position="241"/>
        <end position="260"/>
    </location>
</feature>
<comment type="caution">
    <text evidence="7">Lacks conserved residue(s) required for the propagation of feature annotation.</text>
</comment>
<evidence type="ECO:0000256" key="1">
    <source>
        <dbReference type="ARBA" id="ARBA00004429"/>
    </source>
</evidence>
<dbReference type="Proteomes" id="UP000216947">
    <property type="component" value="Unassembled WGS sequence"/>
</dbReference>
<comment type="subcellular location">
    <subcellularLocation>
        <location evidence="1 7">Cell inner membrane</location>
        <topology evidence="1 7">Multi-pass membrane protein</topology>
    </subcellularLocation>
</comment>
<dbReference type="InterPro" id="IPR004681">
    <property type="entry name" value="TRAP_DctM"/>
</dbReference>
<feature type="transmembrane region" description="Helical" evidence="7">
    <location>
        <begin position="357"/>
        <end position="381"/>
    </location>
</feature>
<dbReference type="GO" id="GO:0005886">
    <property type="term" value="C:plasma membrane"/>
    <property type="evidence" value="ECO:0007669"/>
    <property type="project" value="UniProtKB-SubCell"/>
</dbReference>
<evidence type="ECO:0000256" key="5">
    <source>
        <dbReference type="ARBA" id="ARBA00022989"/>
    </source>
</evidence>
<feature type="transmembrane region" description="Helical" evidence="7">
    <location>
        <begin position="135"/>
        <end position="158"/>
    </location>
</feature>
<evidence type="ECO:0000256" key="4">
    <source>
        <dbReference type="ARBA" id="ARBA00022692"/>
    </source>
</evidence>
<evidence type="ECO:0000259" key="8">
    <source>
        <dbReference type="Pfam" id="PF06808"/>
    </source>
</evidence>
<feature type="transmembrane region" description="Helical" evidence="7">
    <location>
        <begin position="93"/>
        <end position="123"/>
    </location>
</feature>
<evidence type="ECO:0000256" key="7">
    <source>
        <dbReference type="RuleBase" id="RU369079"/>
    </source>
</evidence>
<dbReference type="InterPro" id="IPR010656">
    <property type="entry name" value="DctM"/>
</dbReference>
<dbReference type="NCBIfam" id="TIGR00786">
    <property type="entry name" value="dctM"/>
    <property type="match status" value="1"/>
</dbReference>
<dbReference type="RefSeq" id="WP_094796008.1">
    <property type="nucleotide sequence ID" value="NZ_NEVK01000003.1"/>
</dbReference>
<proteinExistence type="inferred from homology"/>
<dbReference type="Pfam" id="PF06808">
    <property type="entry name" value="DctM"/>
    <property type="match status" value="1"/>
</dbReference>
<evidence type="ECO:0000256" key="3">
    <source>
        <dbReference type="ARBA" id="ARBA00022519"/>
    </source>
</evidence>
<keyword evidence="6 7" id="KW-0472">Membrane</keyword>
<keyword evidence="5 7" id="KW-1133">Transmembrane helix</keyword>
<feature type="transmembrane region" description="Helical" evidence="7">
    <location>
        <begin position="170"/>
        <end position="193"/>
    </location>
</feature>
<feature type="transmembrane region" description="Helical" evidence="7">
    <location>
        <begin position="401"/>
        <end position="422"/>
    </location>
</feature>
<feature type="transmembrane region" description="Helical" evidence="7">
    <location>
        <begin position="316"/>
        <end position="345"/>
    </location>
</feature>
<evidence type="ECO:0000313" key="9">
    <source>
        <dbReference type="EMBL" id="OZI24530.1"/>
    </source>
</evidence>
<feature type="domain" description="TRAP C4-dicarboxylate transport system permease DctM subunit" evidence="8">
    <location>
        <begin position="8"/>
        <end position="417"/>
    </location>
</feature>
<dbReference type="PIRSF" id="PIRSF006066">
    <property type="entry name" value="HI0050"/>
    <property type="match status" value="1"/>
</dbReference>
<name>A0A261RIS9_9BORD</name>
<comment type="caution">
    <text evidence="9">The sequence shown here is derived from an EMBL/GenBank/DDBJ whole genome shotgun (WGS) entry which is preliminary data.</text>
</comment>
<reference evidence="10" key="1">
    <citation type="submission" date="2017-05" db="EMBL/GenBank/DDBJ databases">
        <title>Complete and WGS of Bordetella genogroups.</title>
        <authorList>
            <person name="Spilker T."/>
            <person name="Lipuma J."/>
        </authorList>
    </citation>
    <scope>NUCLEOTIDE SEQUENCE [LARGE SCALE GENOMIC DNA]</scope>
    <source>
        <strain evidence="10">AU18089</strain>
    </source>
</reference>
<keyword evidence="4 7" id="KW-0812">Transmembrane</keyword>
<dbReference type="EMBL" id="NEVK01000003">
    <property type="protein sequence ID" value="OZI24530.1"/>
    <property type="molecule type" value="Genomic_DNA"/>
</dbReference>
<accession>A0A261RIS9</accession>
<dbReference type="PANTHER" id="PTHR33362:SF5">
    <property type="entry name" value="C4-DICARBOXYLATE TRAP TRANSPORTER LARGE PERMEASE PROTEIN DCTM"/>
    <property type="match status" value="1"/>
</dbReference>
<keyword evidence="10" id="KW-1185">Reference proteome</keyword>
<dbReference type="PANTHER" id="PTHR33362">
    <property type="entry name" value="SIALIC ACID TRAP TRANSPORTER PERMEASE PROTEIN SIAT-RELATED"/>
    <property type="match status" value="1"/>
</dbReference>
<dbReference type="GO" id="GO:0022857">
    <property type="term" value="F:transmembrane transporter activity"/>
    <property type="evidence" value="ECO:0007669"/>
    <property type="project" value="UniProtKB-UniRule"/>
</dbReference>
<feature type="transmembrane region" description="Helical" evidence="7">
    <location>
        <begin position="58"/>
        <end position="81"/>
    </location>
</feature>
<protein>
    <recommendedName>
        <fullName evidence="7">TRAP transporter large permease protein</fullName>
    </recommendedName>
</protein>
<gene>
    <name evidence="9" type="ORF">CAL19_03175</name>
</gene>
<keyword evidence="2" id="KW-1003">Cell membrane</keyword>